<evidence type="ECO:0000256" key="12">
    <source>
        <dbReference type="SAM" id="MobiDB-lite"/>
    </source>
</evidence>
<feature type="domain" description="Uracil-DNA glycosylase-like" evidence="13">
    <location>
        <begin position="95"/>
        <end position="243"/>
    </location>
</feature>
<comment type="catalytic activity">
    <reaction evidence="1">
        <text>Hydrolyzes single-stranded DNA or mismatched double-stranded DNA and polynucleotides, releasing free uracil.</text>
        <dbReference type="EC" id="3.2.2.27"/>
    </reaction>
</comment>
<accession>A0A975FCV1</accession>
<feature type="region of interest" description="Disordered" evidence="12">
    <location>
        <begin position="42"/>
        <end position="64"/>
    </location>
</feature>
<dbReference type="InterPro" id="IPR051536">
    <property type="entry name" value="UDG_Type-4/5"/>
</dbReference>
<dbReference type="Proteomes" id="UP000672009">
    <property type="component" value="Chromosome"/>
</dbReference>
<dbReference type="KEGG" id="tun:J9260_06775"/>
<keyword evidence="6" id="KW-0479">Metal-binding</keyword>
<reference evidence="14" key="1">
    <citation type="submission" date="2021-04" db="EMBL/GenBank/DDBJ databases">
        <title>Genomics, taxonomy and metabolism of representatives of sulfur bacteria of the genus Thiothrix: Thiothrix fructosivorans QT, Thiothrix unzii A1T and three new species, Thiothrix subterranea sp. nov., Thiothrix litoralis sp. nov. and 'Candidatus Thiothrix anitrata' sp. nov.</title>
        <authorList>
            <person name="Ravin N.V."/>
            <person name="Smolyakov D."/>
            <person name="Rudenko T.S."/>
            <person name="Mardanov A.V."/>
            <person name="Beletsky A.V."/>
            <person name="Markov N.D."/>
            <person name="Fomenkov A.I."/>
            <person name="Roberts R.J."/>
            <person name="Karnachuk O.V."/>
            <person name="Novikov A."/>
            <person name="Grabovich M.Y."/>
        </authorList>
    </citation>
    <scope>NUCLEOTIDE SEQUENCE</scope>
    <source>
        <strain evidence="14">A1</strain>
    </source>
</reference>
<dbReference type="InterPro" id="IPR005122">
    <property type="entry name" value="Uracil-DNA_glycosylase-like"/>
</dbReference>
<evidence type="ECO:0000256" key="9">
    <source>
        <dbReference type="ARBA" id="ARBA00023004"/>
    </source>
</evidence>
<dbReference type="InterPro" id="IPR036895">
    <property type="entry name" value="Uracil-DNA_glycosylase-like_sf"/>
</dbReference>
<evidence type="ECO:0000313" key="15">
    <source>
        <dbReference type="Proteomes" id="UP000672009"/>
    </source>
</evidence>
<dbReference type="GO" id="GO:0006281">
    <property type="term" value="P:DNA repair"/>
    <property type="evidence" value="ECO:0007669"/>
    <property type="project" value="UniProtKB-KW"/>
</dbReference>
<organism evidence="14 15">
    <name type="scientific">Thiothrix unzii</name>
    <dbReference type="NCBI Taxonomy" id="111769"/>
    <lineage>
        <taxon>Bacteria</taxon>
        <taxon>Pseudomonadati</taxon>
        <taxon>Pseudomonadota</taxon>
        <taxon>Gammaproteobacteria</taxon>
        <taxon>Thiotrichales</taxon>
        <taxon>Thiotrichaceae</taxon>
        <taxon>Thiothrix</taxon>
    </lineage>
</organism>
<feature type="region of interest" description="Disordered" evidence="12">
    <location>
        <begin position="1"/>
        <end position="29"/>
    </location>
</feature>
<keyword evidence="7" id="KW-0227">DNA damage</keyword>
<keyword evidence="10" id="KW-0411">Iron-sulfur</keyword>
<evidence type="ECO:0000256" key="8">
    <source>
        <dbReference type="ARBA" id="ARBA00022801"/>
    </source>
</evidence>
<protein>
    <recommendedName>
        <fullName evidence="4">Type-4 uracil-DNA glycosylase</fullName>
        <ecNumber evidence="3">3.2.2.27</ecNumber>
    </recommendedName>
</protein>
<dbReference type="Gene3D" id="3.40.470.10">
    <property type="entry name" value="Uracil-DNA glycosylase-like domain"/>
    <property type="match status" value="1"/>
</dbReference>
<keyword evidence="8" id="KW-0378">Hydrolase</keyword>
<dbReference type="AlphaFoldDB" id="A0A975FCV1"/>
<comment type="similarity">
    <text evidence="2">Belongs to the uracil-DNA glycosylase (UDG) superfamily. Type 4 (UDGa) family.</text>
</comment>
<dbReference type="SUPFAM" id="SSF52141">
    <property type="entry name" value="Uracil-DNA glycosylase-like"/>
    <property type="match status" value="1"/>
</dbReference>
<evidence type="ECO:0000256" key="5">
    <source>
        <dbReference type="ARBA" id="ARBA00022485"/>
    </source>
</evidence>
<gene>
    <name evidence="14" type="ORF">J9260_06775</name>
</gene>
<sequence>MQVMGIPVWMPKDAPHPPSPSPSRGEEGQEAVLTNLTSLYPSSLPSPLEGRPDEGLGAGQGGRGSCSHLSWQDLRAAVQSCTRCALAKTRTQAVFGTGDVQARWMIIGEAPGADEDRRGEPFVGRAGQLLNNMLAAIGLPRESVYIANVLKCRPPNNRDPKVDEAANCRGYLERQIELVNPTLILVVGRIAAQNLLHTDAPLARLRGKQHRAPVSGTPVVVTYHPAYLLRQPADKRKAWEDLQFAREILATHVN</sequence>
<keyword evidence="15" id="KW-1185">Reference proteome</keyword>
<evidence type="ECO:0000256" key="6">
    <source>
        <dbReference type="ARBA" id="ARBA00022723"/>
    </source>
</evidence>
<evidence type="ECO:0000259" key="13">
    <source>
        <dbReference type="SMART" id="SM00986"/>
    </source>
</evidence>
<keyword evidence="11" id="KW-0234">DNA repair</keyword>
<dbReference type="EC" id="3.2.2.27" evidence="3"/>
<dbReference type="SMART" id="SM00986">
    <property type="entry name" value="UDG"/>
    <property type="match status" value="1"/>
</dbReference>
<dbReference type="EMBL" id="CP072793">
    <property type="protein sequence ID" value="QTR55269.1"/>
    <property type="molecule type" value="Genomic_DNA"/>
</dbReference>
<dbReference type="SMART" id="SM00987">
    <property type="entry name" value="UreE_C"/>
    <property type="match status" value="1"/>
</dbReference>
<evidence type="ECO:0000256" key="2">
    <source>
        <dbReference type="ARBA" id="ARBA00006521"/>
    </source>
</evidence>
<dbReference type="PANTHER" id="PTHR33693:SF1">
    <property type="entry name" value="TYPE-4 URACIL-DNA GLYCOSYLASE"/>
    <property type="match status" value="1"/>
</dbReference>
<dbReference type="PANTHER" id="PTHR33693">
    <property type="entry name" value="TYPE-5 URACIL-DNA GLYCOSYLASE"/>
    <property type="match status" value="1"/>
</dbReference>
<dbReference type="GO" id="GO:0051539">
    <property type="term" value="F:4 iron, 4 sulfur cluster binding"/>
    <property type="evidence" value="ECO:0007669"/>
    <property type="project" value="UniProtKB-KW"/>
</dbReference>
<evidence type="ECO:0000256" key="11">
    <source>
        <dbReference type="ARBA" id="ARBA00023204"/>
    </source>
</evidence>
<evidence type="ECO:0000256" key="10">
    <source>
        <dbReference type="ARBA" id="ARBA00023014"/>
    </source>
</evidence>
<name>A0A975FCV1_9GAMM</name>
<proteinExistence type="inferred from homology"/>
<dbReference type="GO" id="GO:0004844">
    <property type="term" value="F:uracil DNA N-glycosylase activity"/>
    <property type="evidence" value="ECO:0007669"/>
    <property type="project" value="UniProtKB-EC"/>
</dbReference>
<evidence type="ECO:0000313" key="14">
    <source>
        <dbReference type="EMBL" id="QTR55269.1"/>
    </source>
</evidence>
<keyword evidence="5" id="KW-0004">4Fe-4S</keyword>
<evidence type="ECO:0000256" key="1">
    <source>
        <dbReference type="ARBA" id="ARBA00001400"/>
    </source>
</evidence>
<evidence type="ECO:0000256" key="7">
    <source>
        <dbReference type="ARBA" id="ARBA00022763"/>
    </source>
</evidence>
<dbReference type="GO" id="GO:0046872">
    <property type="term" value="F:metal ion binding"/>
    <property type="evidence" value="ECO:0007669"/>
    <property type="project" value="UniProtKB-KW"/>
</dbReference>
<dbReference type="NCBIfam" id="TIGR00758">
    <property type="entry name" value="UDG_fam4"/>
    <property type="match status" value="1"/>
</dbReference>
<keyword evidence="9" id="KW-0408">Iron</keyword>
<evidence type="ECO:0000256" key="4">
    <source>
        <dbReference type="ARBA" id="ARBA00019403"/>
    </source>
</evidence>
<evidence type="ECO:0000256" key="3">
    <source>
        <dbReference type="ARBA" id="ARBA00012030"/>
    </source>
</evidence>
<dbReference type="InterPro" id="IPR005273">
    <property type="entry name" value="Ura-DNA_glyco_family4"/>
</dbReference>
<dbReference type="Pfam" id="PF03167">
    <property type="entry name" value="UDG"/>
    <property type="match status" value="1"/>
</dbReference>
<dbReference type="CDD" id="cd10030">
    <property type="entry name" value="UDG-F4_TTUDGA_SPO1dp_like"/>
    <property type="match status" value="1"/>
</dbReference>